<evidence type="ECO:0000313" key="2">
    <source>
        <dbReference type="Proteomes" id="UP000799755"/>
    </source>
</evidence>
<gene>
    <name evidence="1" type="ORF">BDR25DRAFT_278468</name>
</gene>
<reference evidence="1" key="1">
    <citation type="journal article" date="2020" name="Stud. Mycol.">
        <title>101 Dothideomycetes genomes: a test case for predicting lifestyles and emergence of pathogens.</title>
        <authorList>
            <person name="Haridas S."/>
            <person name="Albert R."/>
            <person name="Binder M."/>
            <person name="Bloem J."/>
            <person name="Labutti K."/>
            <person name="Salamov A."/>
            <person name="Andreopoulos B."/>
            <person name="Baker S."/>
            <person name="Barry K."/>
            <person name="Bills G."/>
            <person name="Bluhm B."/>
            <person name="Cannon C."/>
            <person name="Castanera R."/>
            <person name="Culley D."/>
            <person name="Daum C."/>
            <person name="Ezra D."/>
            <person name="Gonzalez J."/>
            <person name="Henrissat B."/>
            <person name="Kuo A."/>
            <person name="Liang C."/>
            <person name="Lipzen A."/>
            <person name="Lutzoni F."/>
            <person name="Magnuson J."/>
            <person name="Mondo S."/>
            <person name="Nolan M."/>
            <person name="Ohm R."/>
            <person name="Pangilinan J."/>
            <person name="Park H.-J."/>
            <person name="Ramirez L."/>
            <person name="Alfaro M."/>
            <person name="Sun H."/>
            <person name="Tritt A."/>
            <person name="Yoshinaga Y."/>
            <person name="Zwiers L.-H."/>
            <person name="Turgeon B."/>
            <person name="Goodwin S."/>
            <person name="Spatafora J."/>
            <person name="Crous P."/>
            <person name="Grigoriev I."/>
        </authorList>
    </citation>
    <scope>NUCLEOTIDE SEQUENCE</scope>
    <source>
        <strain evidence="1">ATCC 200398</strain>
    </source>
</reference>
<sequence>MHPDMSDDETPPLVQPGQEGANPDVDEEPPQLASLQDDAVPDLIADPIEMTLDKVPITIVTGYLGAGKTTLLNYILTEQHGKKIAVILNEFGDSIDIEKQLTVSDTNSTEAKPIPFVPLANGCICCSVKDVGVAAIENLMEQRGKFDYILLETTGLADPGNIAPLFWLDDGLGSTIFLDGIVTLVDAKNVMKELNEGFGDDPDKLKEEKEHHHNSPLLTTCHLQISHADVILINKADLVSTEELNKVVERIRSINGLARIETTTKSRVSQLEGLLLDLHAYNQVTDADLTFASKGHSHLDPTISTSTITFPAIDEAHIKNFDKFLRTVLWEDELPEISAYETFEIHRLKGRVPIIGGKVLLVQGVRNIYEIIDESPVRSKPTEGEGQPSHVEAKLVLIGRKVDQPAFRESLMSTLALPS</sequence>
<protein>
    <submittedName>
        <fullName evidence="1">COBW domain-containing protein 1</fullName>
    </submittedName>
</protein>
<comment type="caution">
    <text evidence="1">The sequence shown here is derived from an EMBL/GenBank/DDBJ whole genome shotgun (WGS) entry which is preliminary data.</text>
</comment>
<proteinExistence type="predicted"/>
<keyword evidence="2" id="KW-1185">Reference proteome</keyword>
<accession>A0ACB6R9S7</accession>
<name>A0ACB6R9S7_9PLEO</name>
<dbReference type="Proteomes" id="UP000799755">
    <property type="component" value="Unassembled WGS sequence"/>
</dbReference>
<dbReference type="EMBL" id="MU003495">
    <property type="protein sequence ID" value="KAF2475800.1"/>
    <property type="molecule type" value="Genomic_DNA"/>
</dbReference>
<organism evidence="1 2">
    <name type="scientific">Lindgomyces ingoldianus</name>
    <dbReference type="NCBI Taxonomy" id="673940"/>
    <lineage>
        <taxon>Eukaryota</taxon>
        <taxon>Fungi</taxon>
        <taxon>Dikarya</taxon>
        <taxon>Ascomycota</taxon>
        <taxon>Pezizomycotina</taxon>
        <taxon>Dothideomycetes</taxon>
        <taxon>Pleosporomycetidae</taxon>
        <taxon>Pleosporales</taxon>
        <taxon>Lindgomycetaceae</taxon>
        <taxon>Lindgomyces</taxon>
    </lineage>
</organism>
<evidence type="ECO:0000313" key="1">
    <source>
        <dbReference type="EMBL" id="KAF2475800.1"/>
    </source>
</evidence>